<dbReference type="Gene3D" id="2.40.160.180">
    <property type="entry name" value="Carbohydrate-selective porin OprB"/>
    <property type="match status" value="1"/>
</dbReference>
<name>I8HXX5_9GAMM</name>
<proteinExistence type="inferred from homology"/>
<evidence type="ECO:0000256" key="2">
    <source>
        <dbReference type="RuleBase" id="RU363072"/>
    </source>
</evidence>
<organism evidence="3 4">
    <name type="scientific">Hydrocarboniphaga effusa AP103</name>
    <dbReference type="NCBI Taxonomy" id="1172194"/>
    <lineage>
        <taxon>Bacteria</taxon>
        <taxon>Pseudomonadati</taxon>
        <taxon>Pseudomonadota</taxon>
        <taxon>Gammaproteobacteria</taxon>
        <taxon>Nevskiales</taxon>
        <taxon>Nevskiaceae</taxon>
        <taxon>Hydrocarboniphaga</taxon>
    </lineage>
</organism>
<evidence type="ECO:0000256" key="1">
    <source>
        <dbReference type="ARBA" id="ARBA00008769"/>
    </source>
</evidence>
<sequence length="444" mass="48187">MSSSRFCRHALAALAFCVPCSAFPGSAFAATLADSLTPKAGYTGEFAVLLDGGEDRGDAYAGQFHVGADLDLARLAGWNGAAVHLNISSRHGDNLATDEIGNSTSVQEIFGGQGERLANLTLEQKLFDDRLVLEGGRTVANIHFLGSDLCSYFQLNAACGNPTFVFRTSSFTWWPVSSWGAHAKAWITPTVYAHLGAYEVNPHQADNGQHGLTWNTKDSTGVILPFALGYKTTPETARLPSMVEFGGWHDRSDYTDPLADANGDPAQSSGLPYAMHDRRSGVYLRFEQQLTRPSVNDDRGLIVFGNALRQVDGEAIEDYFIDLGFVQKGTFRNRPLDSVAFVITQQHYSDEAIDNLRLTRAANGGSGSPHHSQTMMELSYGIQLTPALRIAPNLIYAIHPDQFAEPDRTQDLPNAFIAGLRVDLSLTPALKAAGRQFTRSATKG</sequence>
<dbReference type="EMBL" id="AKGD01000003">
    <property type="protein sequence ID" value="EIT68301.1"/>
    <property type="molecule type" value="Genomic_DNA"/>
</dbReference>
<comment type="similarity">
    <text evidence="1 2">Belongs to the OprB family.</text>
</comment>
<dbReference type="InterPro" id="IPR052932">
    <property type="entry name" value="OprB_Porin"/>
</dbReference>
<dbReference type="AlphaFoldDB" id="I8HXX5"/>
<dbReference type="InterPro" id="IPR038673">
    <property type="entry name" value="OprB_sf"/>
</dbReference>
<keyword evidence="2" id="KW-0732">Signal</keyword>
<dbReference type="GO" id="GO:0016020">
    <property type="term" value="C:membrane"/>
    <property type="evidence" value="ECO:0007669"/>
    <property type="project" value="InterPro"/>
</dbReference>
<gene>
    <name evidence="3" type="ORF">WQQ_34960</name>
</gene>
<feature type="chain" id="PRO_5007231518" evidence="2">
    <location>
        <begin position="30"/>
        <end position="444"/>
    </location>
</feature>
<comment type="caution">
    <text evidence="3">The sequence shown here is derived from an EMBL/GenBank/DDBJ whole genome shotgun (WGS) entry which is preliminary data.</text>
</comment>
<dbReference type="PATRIC" id="fig|1172194.4.peg.3393"/>
<dbReference type="GO" id="GO:0008643">
    <property type="term" value="P:carbohydrate transport"/>
    <property type="evidence" value="ECO:0007669"/>
    <property type="project" value="InterPro"/>
</dbReference>
<protein>
    <submittedName>
        <fullName evidence="3">Carbohydrate-selective porin</fullName>
    </submittedName>
</protein>
<dbReference type="PANTHER" id="PTHR37944:SF1">
    <property type="entry name" value="PORIN B"/>
    <property type="match status" value="1"/>
</dbReference>
<dbReference type="InterPro" id="IPR007049">
    <property type="entry name" value="Carb-sel_porin_OprB"/>
</dbReference>
<dbReference type="Pfam" id="PF04966">
    <property type="entry name" value="OprB"/>
    <property type="match status" value="1"/>
</dbReference>
<dbReference type="STRING" id="1172194.WQQ_34960"/>
<dbReference type="Proteomes" id="UP000003704">
    <property type="component" value="Unassembled WGS sequence"/>
</dbReference>
<feature type="signal peptide" evidence="2">
    <location>
        <begin position="1"/>
        <end position="29"/>
    </location>
</feature>
<keyword evidence="4" id="KW-1185">Reference proteome</keyword>
<evidence type="ECO:0000313" key="4">
    <source>
        <dbReference type="Proteomes" id="UP000003704"/>
    </source>
</evidence>
<dbReference type="PANTHER" id="PTHR37944">
    <property type="entry name" value="PORIN B"/>
    <property type="match status" value="1"/>
</dbReference>
<dbReference type="OrthoDB" id="177316at2"/>
<accession>I8HXX5</accession>
<dbReference type="RefSeq" id="WP_007186435.1">
    <property type="nucleotide sequence ID" value="NZ_AKGD01000003.1"/>
</dbReference>
<evidence type="ECO:0000313" key="3">
    <source>
        <dbReference type="EMBL" id="EIT68301.1"/>
    </source>
</evidence>
<reference evidence="3 4" key="1">
    <citation type="journal article" date="2012" name="J. Bacteriol.">
        <title>Genome Sequence of n-Alkane-Degrading Hydrocarboniphaga effusa Strain AP103T (ATCC BAA-332T).</title>
        <authorList>
            <person name="Chang H.K."/>
            <person name="Zylstra G.J."/>
            <person name="Chae J.C."/>
        </authorList>
    </citation>
    <scope>NUCLEOTIDE SEQUENCE [LARGE SCALE GENOMIC DNA]</scope>
    <source>
        <strain evidence="3 4">AP103</strain>
    </source>
</reference>
<dbReference type="GO" id="GO:0015288">
    <property type="term" value="F:porin activity"/>
    <property type="evidence" value="ECO:0007669"/>
    <property type="project" value="InterPro"/>
</dbReference>